<comment type="similarity">
    <text evidence="1">Belongs to the ABC transporter superfamily.</text>
</comment>
<evidence type="ECO:0000256" key="4">
    <source>
        <dbReference type="ARBA" id="ARBA00022840"/>
    </source>
</evidence>
<dbReference type="InterPro" id="IPR050166">
    <property type="entry name" value="ABC_transporter_ATP-bind"/>
</dbReference>
<dbReference type="STRING" id="1114924.SAMN05216258_108257"/>
<proteinExistence type="inferred from homology"/>
<organism evidence="6 7">
    <name type="scientific">Albimonas pacifica</name>
    <dbReference type="NCBI Taxonomy" id="1114924"/>
    <lineage>
        <taxon>Bacteria</taxon>
        <taxon>Pseudomonadati</taxon>
        <taxon>Pseudomonadota</taxon>
        <taxon>Alphaproteobacteria</taxon>
        <taxon>Rhodobacterales</taxon>
        <taxon>Paracoccaceae</taxon>
        <taxon>Albimonas</taxon>
    </lineage>
</organism>
<dbReference type="InterPro" id="IPR027417">
    <property type="entry name" value="P-loop_NTPase"/>
</dbReference>
<dbReference type="Pfam" id="PF00005">
    <property type="entry name" value="ABC_tran"/>
    <property type="match status" value="1"/>
</dbReference>
<dbReference type="GO" id="GO:0005524">
    <property type="term" value="F:ATP binding"/>
    <property type="evidence" value="ECO:0007669"/>
    <property type="project" value="UniProtKB-KW"/>
</dbReference>
<dbReference type="Gene3D" id="3.40.50.300">
    <property type="entry name" value="P-loop containing nucleotide triphosphate hydrolases"/>
    <property type="match status" value="1"/>
</dbReference>
<dbReference type="AlphaFoldDB" id="A0A1I3K1J0"/>
<dbReference type="GO" id="GO:0016887">
    <property type="term" value="F:ATP hydrolysis activity"/>
    <property type="evidence" value="ECO:0007669"/>
    <property type="project" value="InterPro"/>
</dbReference>
<dbReference type="Proteomes" id="UP000199377">
    <property type="component" value="Unassembled WGS sequence"/>
</dbReference>
<evidence type="ECO:0000256" key="1">
    <source>
        <dbReference type="ARBA" id="ARBA00005417"/>
    </source>
</evidence>
<feature type="domain" description="ABC transporter" evidence="5">
    <location>
        <begin position="5"/>
        <end position="229"/>
    </location>
</feature>
<reference evidence="6 7" key="1">
    <citation type="submission" date="2016-10" db="EMBL/GenBank/DDBJ databases">
        <authorList>
            <person name="de Groot N.N."/>
        </authorList>
    </citation>
    <scope>NUCLEOTIDE SEQUENCE [LARGE SCALE GENOMIC DNA]</scope>
    <source>
        <strain evidence="6 7">CGMCC 1.11030</strain>
    </source>
</reference>
<dbReference type="RefSeq" id="WP_092862014.1">
    <property type="nucleotide sequence ID" value="NZ_FOQH01000008.1"/>
</dbReference>
<dbReference type="SMART" id="SM00382">
    <property type="entry name" value="AAA"/>
    <property type="match status" value="1"/>
</dbReference>
<protein>
    <submittedName>
        <fullName evidence="6">Putative hydroxymethylpyrimidine transport system ATP-binding protein</fullName>
    </submittedName>
</protein>
<name>A0A1I3K1J0_9RHOB</name>
<keyword evidence="7" id="KW-1185">Reference proteome</keyword>
<evidence type="ECO:0000313" key="6">
    <source>
        <dbReference type="EMBL" id="SFI66362.1"/>
    </source>
</evidence>
<dbReference type="PROSITE" id="PS50893">
    <property type="entry name" value="ABC_TRANSPORTER_2"/>
    <property type="match status" value="1"/>
</dbReference>
<gene>
    <name evidence="6" type="ORF">SAMN05216258_108257</name>
</gene>
<evidence type="ECO:0000256" key="2">
    <source>
        <dbReference type="ARBA" id="ARBA00022448"/>
    </source>
</evidence>
<sequence length="242" mass="25745">MPPGLRLTGRLDLAPADGPALPPLSLTAPAGRWTCLLGPSGVGKSTILRLLAGLPTGVGFEGEAGGDDRRPLAGRVAWMAQSDLLLPWLSVTENVMLGARLRRQRPDRARAREMIEAVGLGPHAAKTPSELSGGMRQRAALARLLMEDRPVALLDEPFGALDVRTRAEMQALAFRVLAGRTVLLVTHDAHEAARLGHRILLLTEAGLAEVEPPEGEPIRDPAGPAVLAAQARLTRRLLEPDA</sequence>
<dbReference type="PANTHER" id="PTHR42788">
    <property type="entry name" value="TAURINE IMPORT ATP-BINDING PROTEIN-RELATED"/>
    <property type="match status" value="1"/>
</dbReference>
<dbReference type="PANTHER" id="PTHR42788:SF19">
    <property type="entry name" value="ALIPHATIC SULFONATES IMPORT ATP-BINDING PROTEIN SSUB 2"/>
    <property type="match status" value="1"/>
</dbReference>
<accession>A0A1I3K1J0</accession>
<dbReference type="InterPro" id="IPR003593">
    <property type="entry name" value="AAA+_ATPase"/>
</dbReference>
<dbReference type="EMBL" id="FOQH01000008">
    <property type="protein sequence ID" value="SFI66362.1"/>
    <property type="molecule type" value="Genomic_DNA"/>
</dbReference>
<dbReference type="SUPFAM" id="SSF52540">
    <property type="entry name" value="P-loop containing nucleoside triphosphate hydrolases"/>
    <property type="match status" value="1"/>
</dbReference>
<dbReference type="InterPro" id="IPR017871">
    <property type="entry name" value="ABC_transporter-like_CS"/>
</dbReference>
<dbReference type="InterPro" id="IPR003439">
    <property type="entry name" value="ABC_transporter-like_ATP-bd"/>
</dbReference>
<evidence type="ECO:0000259" key="5">
    <source>
        <dbReference type="PROSITE" id="PS50893"/>
    </source>
</evidence>
<keyword evidence="4 6" id="KW-0067">ATP-binding</keyword>
<keyword evidence="3" id="KW-0547">Nucleotide-binding</keyword>
<dbReference type="PROSITE" id="PS00211">
    <property type="entry name" value="ABC_TRANSPORTER_1"/>
    <property type="match status" value="1"/>
</dbReference>
<evidence type="ECO:0000256" key="3">
    <source>
        <dbReference type="ARBA" id="ARBA00022741"/>
    </source>
</evidence>
<keyword evidence="2" id="KW-0813">Transport</keyword>
<dbReference type="OrthoDB" id="9802264at2"/>
<evidence type="ECO:0000313" key="7">
    <source>
        <dbReference type="Proteomes" id="UP000199377"/>
    </source>
</evidence>